<gene>
    <name evidence="3" type="ORF">GCM10009117_23610</name>
</gene>
<dbReference type="InterPro" id="IPR036770">
    <property type="entry name" value="Ankyrin_rpt-contain_sf"/>
</dbReference>
<name>A0ABP3XUY4_9FLAO</name>
<dbReference type="Proteomes" id="UP001500507">
    <property type="component" value="Unassembled WGS sequence"/>
</dbReference>
<evidence type="ECO:0000256" key="1">
    <source>
        <dbReference type="PROSITE-ProRule" id="PRU00023"/>
    </source>
</evidence>
<dbReference type="InterPro" id="IPR002110">
    <property type="entry name" value="Ankyrin_rpt"/>
</dbReference>
<protein>
    <recommendedName>
        <fullName evidence="5">Ankyrin repeat domain-containing protein</fullName>
    </recommendedName>
</protein>
<feature type="repeat" description="ANK" evidence="1">
    <location>
        <begin position="78"/>
        <end position="110"/>
    </location>
</feature>
<dbReference type="InterPro" id="IPR052801">
    <property type="entry name" value="Ankyrin-EF-hand"/>
</dbReference>
<sequence>MKNLKKSIVVVLIATTPLFAVEDYTSSTPATTTDIASYEVVQTEITTVSPFCLAIAKGEYDTVKRMIELGTNVNKLSNDMSPLMYAARYNNVRIMKLLIANGAELKKRNSKKKTALNIAKQSNATDAVSLLENL</sequence>
<keyword evidence="2" id="KW-0732">Signal</keyword>
<dbReference type="SMART" id="SM00248">
    <property type="entry name" value="ANK"/>
    <property type="match status" value="2"/>
</dbReference>
<dbReference type="EMBL" id="BAAAFG010000016">
    <property type="protein sequence ID" value="GAA0873214.1"/>
    <property type="molecule type" value="Genomic_DNA"/>
</dbReference>
<dbReference type="PANTHER" id="PTHR24127">
    <property type="entry name" value="ANKYRIN REPEAT AND EF-HAND DOMAIN-CONTAINING PROTEIN 1"/>
    <property type="match status" value="1"/>
</dbReference>
<evidence type="ECO:0000313" key="4">
    <source>
        <dbReference type="Proteomes" id="UP001500507"/>
    </source>
</evidence>
<dbReference type="RefSeq" id="WP_343767920.1">
    <property type="nucleotide sequence ID" value="NZ_BAAAFG010000016.1"/>
</dbReference>
<dbReference type="Gene3D" id="1.25.40.20">
    <property type="entry name" value="Ankyrin repeat-containing domain"/>
    <property type="match status" value="1"/>
</dbReference>
<evidence type="ECO:0000256" key="2">
    <source>
        <dbReference type="SAM" id="SignalP"/>
    </source>
</evidence>
<keyword evidence="4" id="KW-1185">Reference proteome</keyword>
<dbReference type="Pfam" id="PF12796">
    <property type="entry name" value="Ank_2"/>
    <property type="match status" value="1"/>
</dbReference>
<reference evidence="4" key="1">
    <citation type="journal article" date="2019" name="Int. J. Syst. Evol. Microbiol.">
        <title>The Global Catalogue of Microorganisms (GCM) 10K type strain sequencing project: providing services to taxonomists for standard genome sequencing and annotation.</title>
        <authorList>
            <consortium name="The Broad Institute Genomics Platform"/>
            <consortium name="The Broad Institute Genome Sequencing Center for Infectious Disease"/>
            <person name="Wu L."/>
            <person name="Ma J."/>
        </authorList>
    </citation>
    <scope>NUCLEOTIDE SEQUENCE [LARGE SCALE GENOMIC DNA]</scope>
    <source>
        <strain evidence="4">JCM 16082</strain>
    </source>
</reference>
<accession>A0ABP3XUY4</accession>
<feature type="chain" id="PRO_5045706597" description="Ankyrin repeat domain-containing protein" evidence="2">
    <location>
        <begin position="21"/>
        <end position="134"/>
    </location>
</feature>
<feature type="signal peptide" evidence="2">
    <location>
        <begin position="1"/>
        <end position="20"/>
    </location>
</feature>
<dbReference type="PANTHER" id="PTHR24127:SF1">
    <property type="entry name" value="ANKYRIN REPEAT AND EF-HAND DOMAIN-CONTAINING PROTEIN 1"/>
    <property type="match status" value="1"/>
</dbReference>
<evidence type="ECO:0000313" key="3">
    <source>
        <dbReference type="EMBL" id="GAA0873214.1"/>
    </source>
</evidence>
<dbReference type="PROSITE" id="PS50297">
    <property type="entry name" value="ANK_REP_REGION"/>
    <property type="match status" value="1"/>
</dbReference>
<dbReference type="PROSITE" id="PS50088">
    <property type="entry name" value="ANK_REPEAT"/>
    <property type="match status" value="1"/>
</dbReference>
<comment type="caution">
    <text evidence="3">The sequence shown here is derived from an EMBL/GenBank/DDBJ whole genome shotgun (WGS) entry which is preliminary data.</text>
</comment>
<organism evidence="3 4">
    <name type="scientific">Gangjinia marincola</name>
    <dbReference type="NCBI Taxonomy" id="578463"/>
    <lineage>
        <taxon>Bacteria</taxon>
        <taxon>Pseudomonadati</taxon>
        <taxon>Bacteroidota</taxon>
        <taxon>Flavobacteriia</taxon>
        <taxon>Flavobacteriales</taxon>
        <taxon>Flavobacteriaceae</taxon>
        <taxon>Gangjinia</taxon>
    </lineage>
</organism>
<keyword evidence="1" id="KW-0040">ANK repeat</keyword>
<evidence type="ECO:0008006" key="5">
    <source>
        <dbReference type="Google" id="ProtNLM"/>
    </source>
</evidence>
<proteinExistence type="predicted"/>
<dbReference type="SUPFAM" id="SSF48403">
    <property type="entry name" value="Ankyrin repeat"/>
    <property type="match status" value="1"/>
</dbReference>